<organism evidence="2 3">
    <name type="scientific">Nonlabens xylanidelens</name>
    <dbReference type="NCBI Taxonomy" id="191564"/>
    <lineage>
        <taxon>Bacteria</taxon>
        <taxon>Pseudomonadati</taxon>
        <taxon>Bacteroidota</taxon>
        <taxon>Flavobacteriia</taxon>
        <taxon>Flavobacteriales</taxon>
        <taxon>Flavobacteriaceae</taxon>
        <taxon>Nonlabens</taxon>
    </lineage>
</organism>
<keyword evidence="3" id="KW-1185">Reference proteome</keyword>
<reference evidence="2 3" key="1">
    <citation type="submission" date="2018-02" db="EMBL/GenBank/DDBJ databases">
        <title>Genomic Encyclopedia of Archaeal and Bacterial Type Strains, Phase II (KMG-II): from individual species to whole genera.</title>
        <authorList>
            <person name="Goeker M."/>
        </authorList>
    </citation>
    <scope>NUCLEOTIDE SEQUENCE [LARGE SCALE GENOMIC DNA]</scope>
    <source>
        <strain evidence="2 3">DSM 16809</strain>
    </source>
</reference>
<dbReference type="Pfam" id="PF19589">
    <property type="entry name" value="DUF6095"/>
    <property type="match status" value="1"/>
</dbReference>
<dbReference type="AlphaFoldDB" id="A0A2S6IGD7"/>
<evidence type="ECO:0000313" key="2">
    <source>
        <dbReference type="EMBL" id="PPK93284.1"/>
    </source>
</evidence>
<evidence type="ECO:0000313" key="3">
    <source>
        <dbReference type="Proteomes" id="UP000239002"/>
    </source>
</evidence>
<comment type="caution">
    <text evidence="2">The sequence shown here is derived from an EMBL/GenBank/DDBJ whole genome shotgun (WGS) entry which is preliminary data.</text>
</comment>
<keyword evidence="1" id="KW-1133">Transmembrane helix</keyword>
<protein>
    <submittedName>
        <fullName evidence="2">Uncharacterized protein</fullName>
    </submittedName>
</protein>
<name>A0A2S6IGD7_9FLAO</name>
<dbReference type="EMBL" id="PTJE01000007">
    <property type="protein sequence ID" value="PPK93284.1"/>
    <property type="molecule type" value="Genomic_DNA"/>
</dbReference>
<sequence length="86" mass="9459">MNIKEFANIMSQTSTDREVLGKGIKKLAISVLFLFAGPILIYIGAGSEHPIIFLMPGIAFALLAIVFIFQGINLILDSMFKSNKTR</sequence>
<proteinExistence type="predicted"/>
<evidence type="ECO:0000256" key="1">
    <source>
        <dbReference type="SAM" id="Phobius"/>
    </source>
</evidence>
<keyword evidence="1" id="KW-0812">Transmembrane</keyword>
<keyword evidence="1" id="KW-0472">Membrane</keyword>
<feature type="transmembrane region" description="Helical" evidence="1">
    <location>
        <begin position="51"/>
        <end position="76"/>
    </location>
</feature>
<dbReference type="Proteomes" id="UP000239002">
    <property type="component" value="Unassembled WGS sequence"/>
</dbReference>
<dbReference type="InterPro" id="IPR046077">
    <property type="entry name" value="DUF6095"/>
</dbReference>
<gene>
    <name evidence="2" type="ORF">LY01_02569</name>
</gene>
<accession>A0A2S6IGD7</accession>
<feature type="transmembrane region" description="Helical" evidence="1">
    <location>
        <begin position="27"/>
        <end position="45"/>
    </location>
</feature>